<sequence length="260" mass="28107">MTKGRVLITGASSGLGLELTKLFAKDGYDLILVARNVVKLEQVKIELELAYKIDIIVLDKDLSLKNSCIEIYDELKNRNIAVDILVNNAGLGSFGLFHETELSKLLEITAVNIDALTILTRLFCRDMAKRKSGKILNIASIGAFQGSAFIAAYYASKAYVLSLSEAIANELKDYGVSVTVFCPGPIKTNFHKAAGKGMSNTAISAEKAASLAYSALRGGKTVVIPGAGLKMMIFGARFLPRRVVVYLAGKLQKIQKQQKG</sequence>
<dbReference type="AlphaFoldDB" id="A0A1V4IE65"/>
<evidence type="ECO:0000313" key="5">
    <source>
        <dbReference type="Proteomes" id="UP000190080"/>
    </source>
</evidence>
<dbReference type="EC" id="1.1.1.127" evidence="4"/>
<dbReference type="OrthoDB" id="9808814at2"/>
<dbReference type="InterPro" id="IPR036291">
    <property type="entry name" value="NAD(P)-bd_dom_sf"/>
</dbReference>
<dbReference type="SUPFAM" id="SSF51735">
    <property type="entry name" value="NAD(P)-binding Rossmann-fold domains"/>
    <property type="match status" value="1"/>
</dbReference>
<evidence type="ECO:0000256" key="2">
    <source>
        <dbReference type="ARBA" id="ARBA00023002"/>
    </source>
</evidence>
<dbReference type="PANTHER" id="PTHR44196:SF2">
    <property type="entry name" value="SHORT-CHAIN DEHYDROGENASE-RELATED"/>
    <property type="match status" value="1"/>
</dbReference>
<dbReference type="PIRSF" id="PIRSF000126">
    <property type="entry name" value="11-beta-HSD1"/>
    <property type="match status" value="1"/>
</dbReference>
<reference evidence="4 5" key="1">
    <citation type="submission" date="2017-03" db="EMBL/GenBank/DDBJ databases">
        <title>Genome sequence of Clostridium oryzae DSM 28571.</title>
        <authorList>
            <person name="Poehlein A."/>
            <person name="Daniel R."/>
        </authorList>
    </citation>
    <scope>NUCLEOTIDE SEQUENCE [LARGE SCALE GENOMIC DNA]</scope>
    <source>
        <strain evidence="4 5">DSM 28571</strain>
    </source>
</reference>
<dbReference type="Pfam" id="PF00106">
    <property type="entry name" value="adh_short"/>
    <property type="match status" value="1"/>
</dbReference>
<gene>
    <name evidence="4" type="primary">kduD</name>
    <name evidence="4" type="ORF">CLORY_39080</name>
</gene>
<keyword evidence="5" id="KW-1185">Reference proteome</keyword>
<dbReference type="PANTHER" id="PTHR44196">
    <property type="entry name" value="DEHYDROGENASE/REDUCTASE SDR FAMILY MEMBER 7B"/>
    <property type="match status" value="1"/>
</dbReference>
<evidence type="ECO:0000256" key="3">
    <source>
        <dbReference type="RuleBase" id="RU000363"/>
    </source>
</evidence>
<accession>A0A1V4IE65</accession>
<dbReference type="GO" id="GO:0047001">
    <property type="term" value="F:2-dehydro-3-deoxy-D-gluconate 5-dehydrogenase activity"/>
    <property type="evidence" value="ECO:0007669"/>
    <property type="project" value="UniProtKB-EC"/>
</dbReference>
<dbReference type="STRING" id="1450648.CLORY_39080"/>
<dbReference type="PRINTS" id="PR00081">
    <property type="entry name" value="GDHRDH"/>
</dbReference>
<dbReference type="EMBL" id="MZGV01000071">
    <property type="protein sequence ID" value="OPJ57837.1"/>
    <property type="molecule type" value="Genomic_DNA"/>
</dbReference>
<proteinExistence type="inferred from homology"/>
<dbReference type="GO" id="GO:0016020">
    <property type="term" value="C:membrane"/>
    <property type="evidence" value="ECO:0007669"/>
    <property type="project" value="TreeGrafter"/>
</dbReference>
<keyword evidence="2 4" id="KW-0560">Oxidoreductase</keyword>
<name>A0A1V4IE65_9CLOT</name>
<dbReference type="PRINTS" id="PR00080">
    <property type="entry name" value="SDRFAMILY"/>
</dbReference>
<dbReference type="CDD" id="cd05233">
    <property type="entry name" value="SDR_c"/>
    <property type="match status" value="1"/>
</dbReference>
<dbReference type="Gene3D" id="3.40.50.720">
    <property type="entry name" value="NAD(P)-binding Rossmann-like Domain"/>
    <property type="match status" value="1"/>
</dbReference>
<dbReference type="RefSeq" id="WP_079427634.1">
    <property type="nucleotide sequence ID" value="NZ_MZGV01000071.1"/>
</dbReference>
<comment type="caution">
    <text evidence="4">The sequence shown here is derived from an EMBL/GenBank/DDBJ whole genome shotgun (WGS) entry which is preliminary data.</text>
</comment>
<protein>
    <submittedName>
        <fullName evidence="4">2-dehydro-3-deoxy-D-gluconate 5-dehydrogenase</fullName>
        <ecNumber evidence="4">1.1.1.127</ecNumber>
    </submittedName>
</protein>
<dbReference type="Proteomes" id="UP000190080">
    <property type="component" value="Unassembled WGS sequence"/>
</dbReference>
<comment type="similarity">
    <text evidence="1 3">Belongs to the short-chain dehydrogenases/reductases (SDR) family.</text>
</comment>
<evidence type="ECO:0000313" key="4">
    <source>
        <dbReference type="EMBL" id="OPJ57837.1"/>
    </source>
</evidence>
<organism evidence="4 5">
    <name type="scientific">Clostridium oryzae</name>
    <dbReference type="NCBI Taxonomy" id="1450648"/>
    <lineage>
        <taxon>Bacteria</taxon>
        <taxon>Bacillati</taxon>
        <taxon>Bacillota</taxon>
        <taxon>Clostridia</taxon>
        <taxon>Eubacteriales</taxon>
        <taxon>Clostridiaceae</taxon>
        <taxon>Clostridium</taxon>
    </lineage>
</organism>
<evidence type="ECO:0000256" key="1">
    <source>
        <dbReference type="ARBA" id="ARBA00006484"/>
    </source>
</evidence>
<dbReference type="InterPro" id="IPR002347">
    <property type="entry name" value="SDR_fam"/>
</dbReference>